<dbReference type="PANTHER" id="PTHR43273">
    <property type="entry name" value="ANAEROBIC SULFATASE-MATURATING ENZYME HOMOLOG ASLB-RELATED"/>
    <property type="match status" value="1"/>
</dbReference>
<dbReference type="NCBIfam" id="TIGR04085">
    <property type="entry name" value="rSAM_more_4Fe4S"/>
    <property type="match status" value="1"/>
</dbReference>
<dbReference type="RefSeq" id="YP_009212916.1">
    <property type="nucleotide sequence ID" value="NC_028950.1"/>
</dbReference>
<dbReference type="Gene3D" id="3.20.20.70">
    <property type="entry name" value="Aldolase class I"/>
    <property type="match status" value="1"/>
</dbReference>
<evidence type="ECO:0000313" key="8">
    <source>
        <dbReference type="EMBL" id="BAQ02595.1"/>
    </source>
</evidence>
<keyword evidence="3" id="KW-0479">Metal-binding</keyword>
<evidence type="ECO:0000256" key="1">
    <source>
        <dbReference type="ARBA" id="ARBA00001966"/>
    </source>
</evidence>
<dbReference type="PANTHER" id="PTHR43273:SF3">
    <property type="entry name" value="ANAEROBIC SULFATASE-MATURATING ENZYME HOMOLOG ASLB-RELATED"/>
    <property type="match status" value="1"/>
</dbReference>
<dbReference type="SFLD" id="SFLDG01067">
    <property type="entry name" value="SPASM/twitch_domain_containing"/>
    <property type="match status" value="1"/>
</dbReference>
<dbReference type="GeneID" id="26639508"/>
<proteinExistence type="inferred from homology"/>
<dbReference type="InterPro" id="IPR007197">
    <property type="entry name" value="rSAM"/>
</dbReference>
<evidence type="ECO:0000259" key="7">
    <source>
        <dbReference type="PROSITE" id="PS51918"/>
    </source>
</evidence>
<comment type="cofactor">
    <cofactor evidence="1">
        <name>[4Fe-4S] cluster</name>
        <dbReference type="ChEBI" id="CHEBI:49883"/>
    </cofactor>
</comment>
<dbReference type="GO" id="GO:0046872">
    <property type="term" value="F:metal ion binding"/>
    <property type="evidence" value="ECO:0007669"/>
    <property type="project" value="UniProtKB-KW"/>
</dbReference>
<dbReference type="Proteomes" id="UP000203794">
    <property type="component" value="Segment"/>
</dbReference>
<dbReference type="SUPFAM" id="SSF102114">
    <property type="entry name" value="Radical SAM enzymes"/>
    <property type="match status" value="1"/>
</dbReference>
<reference evidence="8 9" key="1">
    <citation type="submission" date="2014-12" db="EMBL/GenBank/DDBJ databases">
        <title>Genome analysis of a novel jumbo phage RSL2 infecting the phytopathogen Ralstonia solanacearum.</title>
        <authorList>
            <person name="Kawasaki T."/>
            <person name="Fujie M."/>
            <person name="Chatchawankanphanich O."/>
            <person name="Ogata H."/>
            <person name="Yamada T."/>
        </authorList>
    </citation>
    <scope>NUCLEOTIDE SEQUENCE [LARGE SCALE GENOMIC DNA]</scope>
    <source>
        <strain evidence="8 9">RSL2</strain>
    </source>
</reference>
<dbReference type="CDD" id="cd01335">
    <property type="entry name" value="Radical_SAM"/>
    <property type="match status" value="1"/>
</dbReference>
<dbReference type="GO" id="GO:0051536">
    <property type="term" value="F:iron-sulfur cluster binding"/>
    <property type="evidence" value="ECO:0007669"/>
    <property type="project" value="UniProtKB-KW"/>
</dbReference>
<evidence type="ECO:0000256" key="4">
    <source>
        <dbReference type="ARBA" id="ARBA00023004"/>
    </source>
</evidence>
<keyword evidence="5" id="KW-0411">Iron-sulfur</keyword>
<dbReference type="Pfam" id="PF13353">
    <property type="entry name" value="Fer4_12"/>
    <property type="match status" value="1"/>
</dbReference>
<dbReference type="InterPro" id="IPR058240">
    <property type="entry name" value="rSAM_sf"/>
</dbReference>
<accession>A0A0A8J868</accession>
<name>A0A0A8J868_9CAUD</name>
<keyword evidence="4" id="KW-0408">Iron</keyword>
<keyword evidence="9" id="KW-1185">Reference proteome</keyword>
<keyword evidence="2" id="KW-0949">S-adenosyl-L-methionine</keyword>
<dbReference type="GO" id="GO:0016491">
    <property type="term" value="F:oxidoreductase activity"/>
    <property type="evidence" value="ECO:0007669"/>
    <property type="project" value="InterPro"/>
</dbReference>
<dbReference type="PROSITE" id="PS51918">
    <property type="entry name" value="RADICAL_SAM"/>
    <property type="match status" value="1"/>
</dbReference>
<feature type="domain" description="Radical SAM core" evidence="7">
    <location>
        <begin position="1"/>
        <end position="216"/>
    </location>
</feature>
<dbReference type="InterPro" id="IPR023885">
    <property type="entry name" value="4Fe4S-binding_SPASM_dom"/>
</dbReference>
<comment type="similarity">
    <text evidence="6">Belongs to the radical SAM superfamily. Anaerobic sulfatase-maturating enzyme family.</text>
</comment>
<dbReference type="EMBL" id="AP014693">
    <property type="protein sequence ID" value="BAQ02595.1"/>
    <property type="molecule type" value="Genomic_DNA"/>
</dbReference>
<dbReference type="KEGG" id="vg:26639508"/>
<dbReference type="OrthoDB" id="12523at10239"/>
<evidence type="ECO:0000256" key="5">
    <source>
        <dbReference type="ARBA" id="ARBA00023014"/>
    </source>
</evidence>
<evidence type="ECO:0000256" key="2">
    <source>
        <dbReference type="ARBA" id="ARBA00022691"/>
    </source>
</evidence>
<dbReference type="InterPro" id="IPR023867">
    <property type="entry name" value="Sulphatase_maturase_rSAM"/>
</dbReference>
<evidence type="ECO:0000256" key="3">
    <source>
        <dbReference type="ARBA" id="ARBA00022723"/>
    </source>
</evidence>
<dbReference type="InterPro" id="IPR013785">
    <property type="entry name" value="Aldolase_TIM"/>
</dbReference>
<organism evidence="8 9">
    <name type="scientific">Ralstonia phage RSL2</name>
    <dbReference type="NCBI Taxonomy" id="1585840"/>
    <lineage>
        <taxon>Viruses</taxon>
        <taxon>Duplodnaviria</taxon>
        <taxon>Heunggongvirae</taxon>
        <taxon>Uroviricota</taxon>
        <taxon>Caudoviricetes</taxon>
        <taxon>Chimalliviridae</taxon>
        <taxon>Chiangmaivirus</taxon>
        <taxon>Chiangmaivirus RSL2</taxon>
    </lineage>
</organism>
<evidence type="ECO:0000256" key="6">
    <source>
        <dbReference type="ARBA" id="ARBA00023601"/>
    </source>
</evidence>
<sequence length="354" mass="40308">MHRTVYIKTTESCNLNCKHCFTGGNKPKRDFLDVERTIDWVRRLFEHLNFEDHTHFELHGGEPFLLPVKQLKELTAGIRTWGPVKHSIGATTNLVYKLTDELLWFMRNDLESIGTSWDPDIRFANSKQENLWLDNLKKVNEFADVTLNVSVSRKLVEMNPQQLLMFLRDLGVSKVQFERITQNGNAKKNLALFPSNAEINDWYLRLHNASEKLNARDWFYNAALEDVYAKFENGNACSGTFCRNCEETIFTLNADGSIGGCANSAPEESFGHIDQDIGELFDATGRIDNIVKERMRNEQCYVCPVAAHCGGDCHRLAWEGDVCAAPRQLMKKLAGLPIDTPEVQPKRIIPIMAV</sequence>
<evidence type="ECO:0000313" key="9">
    <source>
        <dbReference type="Proteomes" id="UP000203794"/>
    </source>
</evidence>
<protein>
    <recommendedName>
        <fullName evidence="7">Radical SAM core domain-containing protein</fullName>
    </recommendedName>
</protein>
<dbReference type="SFLD" id="SFLDS00029">
    <property type="entry name" value="Radical_SAM"/>
    <property type="match status" value="1"/>
</dbReference>